<dbReference type="Gene3D" id="3.40.50.300">
    <property type="entry name" value="P-loop containing nucleotide triphosphate hydrolases"/>
    <property type="match status" value="1"/>
</dbReference>
<protein>
    <recommendedName>
        <fullName evidence="3">Shikimate kinase</fullName>
    </recommendedName>
</protein>
<dbReference type="RefSeq" id="WP_209526036.1">
    <property type="nucleotide sequence ID" value="NZ_JAEEGA010000003.1"/>
</dbReference>
<reference evidence="1" key="1">
    <citation type="submission" date="2020-12" db="EMBL/GenBank/DDBJ databases">
        <title>Vagococcus allomyrinae sp. nov. and Enterococcus lavae sp. nov., isolated from the larvae of Allomyrina dichotoma.</title>
        <authorList>
            <person name="Lee S.D."/>
        </authorList>
    </citation>
    <scope>NUCLEOTIDE SEQUENCE</scope>
    <source>
        <strain evidence="1">BWB3-3</strain>
    </source>
</reference>
<evidence type="ECO:0008006" key="3">
    <source>
        <dbReference type="Google" id="ProtNLM"/>
    </source>
</evidence>
<sequence length="135" mass="15304">MSPFQVNDLTKQLVIDNISYLLNNFSSCPSFEYVICCWVMDSQDILDALEAKLKVTKEQLVTISLVCQEEQLIQRLQKDIEHHRRQPDSIPNSLARIANYKELNTIKVNVSDLTPLEAAKAIEQVVVGMVPKSNS</sequence>
<keyword evidence="2" id="KW-1185">Reference proteome</keyword>
<organism evidence="1 2">
    <name type="scientific">Vagococcus allomyrinae</name>
    <dbReference type="NCBI Taxonomy" id="2794353"/>
    <lineage>
        <taxon>Bacteria</taxon>
        <taxon>Bacillati</taxon>
        <taxon>Bacillota</taxon>
        <taxon>Bacilli</taxon>
        <taxon>Lactobacillales</taxon>
        <taxon>Enterococcaceae</taxon>
        <taxon>Vagococcus</taxon>
    </lineage>
</organism>
<dbReference type="Proteomes" id="UP000674938">
    <property type="component" value="Unassembled WGS sequence"/>
</dbReference>
<comment type="caution">
    <text evidence="1">The sequence shown here is derived from an EMBL/GenBank/DDBJ whole genome shotgun (WGS) entry which is preliminary data.</text>
</comment>
<accession>A0A940PC27</accession>
<evidence type="ECO:0000313" key="2">
    <source>
        <dbReference type="Proteomes" id="UP000674938"/>
    </source>
</evidence>
<evidence type="ECO:0000313" key="1">
    <source>
        <dbReference type="EMBL" id="MBP1040731.1"/>
    </source>
</evidence>
<dbReference type="InterPro" id="IPR027417">
    <property type="entry name" value="P-loop_NTPase"/>
</dbReference>
<proteinExistence type="predicted"/>
<gene>
    <name evidence="1" type="ORF">I6N95_06920</name>
</gene>
<name>A0A940PC27_9ENTE</name>
<dbReference type="EMBL" id="JAEEGA010000003">
    <property type="protein sequence ID" value="MBP1040731.1"/>
    <property type="molecule type" value="Genomic_DNA"/>
</dbReference>
<dbReference type="AlphaFoldDB" id="A0A940PC27"/>